<name>A0A2N9ALC9_METEX</name>
<organism evidence="2 3">
    <name type="scientific">Methylorubrum extorquens</name>
    <name type="common">Methylobacterium dichloromethanicum</name>
    <name type="synonym">Methylobacterium extorquens</name>
    <dbReference type="NCBI Taxonomy" id="408"/>
    <lineage>
        <taxon>Bacteria</taxon>
        <taxon>Pseudomonadati</taxon>
        <taxon>Pseudomonadota</taxon>
        <taxon>Alphaproteobacteria</taxon>
        <taxon>Hyphomicrobiales</taxon>
        <taxon>Methylobacteriaceae</taxon>
        <taxon>Methylorubrum</taxon>
    </lineage>
</organism>
<dbReference type="AlphaFoldDB" id="A0A2N9ALC9"/>
<dbReference type="EMBL" id="LT962688">
    <property type="protein sequence ID" value="SOR28167.1"/>
    <property type="molecule type" value="Genomic_DNA"/>
</dbReference>
<reference evidence="3" key="1">
    <citation type="submission" date="2017-10" db="EMBL/GenBank/DDBJ databases">
        <authorList>
            <person name="Regsiter A."/>
            <person name="William W."/>
        </authorList>
    </citation>
    <scope>NUCLEOTIDE SEQUENCE [LARGE SCALE GENOMIC DNA]</scope>
</reference>
<evidence type="ECO:0000313" key="2">
    <source>
        <dbReference type="EMBL" id="SOR28167.1"/>
    </source>
</evidence>
<protein>
    <submittedName>
        <fullName evidence="2">Uncharacterized protein</fullName>
    </submittedName>
</protein>
<evidence type="ECO:0000313" key="3">
    <source>
        <dbReference type="Proteomes" id="UP000233769"/>
    </source>
</evidence>
<dbReference type="Proteomes" id="UP000233769">
    <property type="component" value="Chromosome tk0001"/>
</dbReference>
<sequence>MPCFATGAMPPSLRSLRSDFDGGSGNHACRTRAEPEHKGRQARAMGALLKVARVLGVITGPGHGPVVVPEAAWRVLRERRLGRANSAP</sequence>
<accession>A0A2N9ALC9</accession>
<gene>
    <name evidence="2" type="ORF">TK0001_1565</name>
</gene>
<proteinExistence type="predicted"/>
<feature type="region of interest" description="Disordered" evidence="1">
    <location>
        <begin position="20"/>
        <end position="40"/>
    </location>
</feature>
<evidence type="ECO:0000256" key="1">
    <source>
        <dbReference type="SAM" id="MobiDB-lite"/>
    </source>
</evidence>